<feature type="transmembrane region" description="Helical" evidence="1">
    <location>
        <begin position="65"/>
        <end position="83"/>
    </location>
</feature>
<feature type="transmembrane region" description="Helical" evidence="1">
    <location>
        <begin position="428"/>
        <end position="454"/>
    </location>
</feature>
<dbReference type="AlphaFoldDB" id="A0A9X6QTP1"/>
<keyword evidence="1" id="KW-1133">Transmembrane helix</keyword>
<keyword evidence="1" id="KW-0472">Membrane</keyword>
<accession>A0A9X6QTP1</accession>
<feature type="transmembrane region" description="Helical" evidence="1">
    <location>
        <begin position="507"/>
        <end position="528"/>
    </location>
</feature>
<evidence type="ECO:0000313" key="3">
    <source>
        <dbReference type="Proteomes" id="UP000194816"/>
    </source>
</evidence>
<feature type="transmembrane region" description="Helical" evidence="1">
    <location>
        <begin position="474"/>
        <end position="495"/>
    </location>
</feature>
<feature type="transmembrane region" description="Helical" evidence="1">
    <location>
        <begin position="40"/>
        <end position="59"/>
    </location>
</feature>
<feature type="transmembrane region" description="Helical" evidence="1">
    <location>
        <begin position="401"/>
        <end position="422"/>
    </location>
</feature>
<feature type="transmembrane region" description="Helical" evidence="1">
    <location>
        <begin position="150"/>
        <end position="173"/>
    </location>
</feature>
<feature type="transmembrane region" description="Helical" evidence="1">
    <location>
        <begin position="249"/>
        <end position="270"/>
    </location>
</feature>
<keyword evidence="1" id="KW-0812">Transmembrane</keyword>
<feature type="transmembrane region" description="Helical" evidence="1">
    <location>
        <begin position="193"/>
        <end position="215"/>
    </location>
</feature>
<feature type="transmembrane region" description="Helical" evidence="1">
    <location>
        <begin position="320"/>
        <end position="342"/>
    </location>
</feature>
<sequence length="542" mass="63605">MRKQLEQYYSFVVFNSKYKYRKFFADWDIHNFNFKLFIKYIFSFLIISFLVILTLSVYFTIKTQITLELLPLFVIFLFFVSVMDNFGYFHQNKHLFLLDETKILDSLTVFKQMRILSGITFSALFKSFFIWGVIFLPFILPIIFIKNFEMLFWIKIIPFMILVNVGLSLLITYIQFNVSKIFYSNKKISAMRVFNYFITGIFLFLIPYSIISLVLNDKFVINQIRGISEINVVNIAIEYMRIFLIQDMYYVYIFLIILCIIGLSYLWLYTIKKFDLIEFRNLASNILVKGEGNLFIKSDIPFYTKDVIHMKRAGGWFIEYIIKTTLGLLFFMGMTLPFIYYYLGESPYTSAIAICLILVIPSFQLIGDALRTILSVDAEKNSIHLFINKGYTVWNLVRQKLYIYSFFVLITTSTVGLIVFLLSRSLLLMFLTATISFSFGMLSGLFQLATTGLYPKLNWEHHFEIGGSEKGTRVNNLLSIILIPLYLPLLIATYLSEKLGIYYLSELYLILLIPVILALYILAQFLTIKFLKNKYIKDVFIK</sequence>
<comment type="caution">
    <text evidence="2">The sequence shown here is derived from an EMBL/GenBank/DDBJ whole genome shotgun (WGS) entry which is preliminary data.</text>
</comment>
<evidence type="ECO:0000313" key="2">
    <source>
        <dbReference type="EMBL" id="OUB55079.1"/>
    </source>
</evidence>
<organism evidence="2 3">
    <name type="scientific">Bacillus thuringiensis subsp. higo</name>
    <dbReference type="NCBI Taxonomy" id="132266"/>
    <lineage>
        <taxon>Bacteria</taxon>
        <taxon>Bacillati</taxon>
        <taxon>Bacillota</taxon>
        <taxon>Bacilli</taxon>
        <taxon>Bacillales</taxon>
        <taxon>Bacillaceae</taxon>
        <taxon>Bacillus</taxon>
        <taxon>Bacillus cereus group</taxon>
    </lineage>
</organism>
<feature type="transmembrane region" description="Helical" evidence="1">
    <location>
        <begin position="348"/>
        <end position="366"/>
    </location>
</feature>
<dbReference type="RefSeq" id="WP_088114543.1">
    <property type="nucleotide sequence ID" value="NZ_MOOK01000078.1"/>
</dbReference>
<protein>
    <submittedName>
        <fullName evidence="2">Uncharacterized protein</fullName>
    </submittedName>
</protein>
<name>A0A9X6QTP1_BACUH</name>
<dbReference type="EMBL" id="MOOK01000078">
    <property type="protein sequence ID" value="OUB55079.1"/>
    <property type="molecule type" value="Genomic_DNA"/>
</dbReference>
<proteinExistence type="predicted"/>
<reference evidence="2 3" key="1">
    <citation type="submission" date="2016-10" db="EMBL/GenBank/DDBJ databases">
        <title>Comparative genomics of Bacillus thuringiensis reveals a path to pathogens against multiple invertebrate hosts.</title>
        <authorList>
            <person name="Zheng J."/>
            <person name="Gao Q."/>
            <person name="Liu H."/>
            <person name="Peng D."/>
            <person name="Ruan L."/>
            <person name="Sun M."/>
        </authorList>
    </citation>
    <scope>NUCLEOTIDE SEQUENCE [LARGE SCALE GENOMIC DNA]</scope>
    <source>
        <strain evidence="2">BGSC 4AU1</strain>
    </source>
</reference>
<feature type="transmembrane region" description="Helical" evidence="1">
    <location>
        <begin position="123"/>
        <end position="144"/>
    </location>
</feature>
<dbReference type="Proteomes" id="UP000194816">
    <property type="component" value="Unassembled WGS sequence"/>
</dbReference>
<gene>
    <name evidence="2" type="ORF">BK716_08850</name>
</gene>
<evidence type="ECO:0000256" key="1">
    <source>
        <dbReference type="SAM" id="Phobius"/>
    </source>
</evidence>